<dbReference type="InterPro" id="IPR011009">
    <property type="entry name" value="Kinase-like_dom_sf"/>
</dbReference>
<protein>
    <recommendedName>
        <fullName evidence="2">Protein kinase domain-containing protein</fullName>
    </recommendedName>
</protein>
<organism evidence="3 4">
    <name type="scientific">Tritrichomonas musculus</name>
    <dbReference type="NCBI Taxonomy" id="1915356"/>
    <lineage>
        <taxon>Eukaryota</taxon>
        <taxon>Metamonada</taxon>
        <taxon>Parabasalia</taxon>
        <taxon>Tritrichomonadida</taxon>
        <taxon>Tritrichomonadidae</taxon>
        <taxon>Tritrichomonas</taxon>
    </lineage>
</organism>
<evidence type="ECO:0000313" key="4">
    <source>
        <dbReference type="Proteomes" id="UP001470230"/>
    </source>
</evidence>
<evidence type="ECO:0000313" key="3">
    <source>
        <dbReference type="EMBL" id="KAK8898384.1"/>
    </source>
</evidence>
<feature type="domain" description="Protein kinase" evidence="2">
    <location>
        <begin position="1"/>
        <end position="164"/>
    </location>
</feature>
<dbReference type="Pfam" id="PF07714">
    <property type="entry name" value="PK_Tyr_Ser-Thr"/>
    <property type="match status" value="1"/>
</dbReference>
<dbReference type="EMBL" id="JAPFFF010000001">
    <property type="protein sequence ID" value="KAK8898384.1"/>
    <property type="molecule type" value="Genomic_DNA"/>
</dbReference>
<gene>
    <name evidence="3" type="ORF">M9Y10_000669</name>
</gene>
<dbReference type="PROSITE" id="PS50011">
    <property type="entry name" value="PROTEIN_KINASE_DOM"/>
    <property type="match status" value="1"/>
</dbReference>
<comment type="caution">
    <text evidence="3">The sequence shown here is derived from an EMBL/GenBank/DDBJ whole genome shotgun (WGS) entry which is preliminary data.</text>
</comment>
<feature type="compositionally biased region" description="Basic and acidic residues" evidence="1">
    <location>
        <begin position="1"/>
        <end position="28"/>
    </location>
</feature>
<dbReference type="SUPFAM" id="SSF56112">
    <property type="entry name" value="Protein kinase-like (PK-like)"/>
    <property type="match status" value="1"/>
</dbReference>
<dbReference type="InterPro" id="IPR001245">
    <property type="entry name" value="Ser-Thr/Tyr_kinase_cat_dom"/>
</dbReference>
<evidence type="ECO:0000256" key="1">
    <source>
        <dbReference type="SAM" id="MobiDB-lite"/>
    </source>
</evidence>
<name>A0ABR2L4W8_9EUKA</name>
<dbReference type="PANTHER" id="PTHR47975:SF22">
    <property type="entry name" value="G-TYPE LECTIN S-RECEPTOR-LIKE SERINE_THREONINE-PROTEIN KINASE SD2-2"/>
    <property type="match status" value="1"/>
</dbReference>
<feature type="region of interest" description="Disordered" evidence="1">
    <location>
        <begin position="1"/>
        <end position="47"/>
    </location>
</feature>
<proteinExistence type="predicted"/>
<evidence type="ECO:0000259" key="2">
    <source>
        <dbReference type="PROSITE" id="PS50011"/>
    </source>
</evidence>
<dbReference type="Proteomes" id="UP001470230">
    <property type="component" value="Unassembled WGS sequence"/>
</dbReference>
<dbReference type="PANTHER" id="PTHR47975">
    <property type="entry name" value="S-LOCUS LECTIN KINASE FAMILY PROTEIN"/>
    <property type="match status" value="1"/>
</dbReference>
<dbReference type="Gene3D" id="1.10.510.10">
    <property type="entry name" value="Transferase(Phosphotransferase) domain 1"/>
    <property type="match status" value="1"/>
</dbReference>
<keyword evidence="4" id="KW-1185">Reference proteome</keyword>
<reference evidence="3 4" key="1">
    <citation type="submission" date="2024-04" db="EMBL/GenBank/DDBJ databases">
        <title>Tritrichomonas musculus Genome.</title>
        <authorList>
            <person name="Alves-Ferreira E."/>
            <person name="Grigg M."/>
            <person name="Lorenzi H."/>
            <person name="Galac M."/>
        </authorList>
    </citation>
    <scope>NUCLEOTIDE SEQUENCE [LARGE SCALE GENOMIC DNA]</scope>
    <source>
        <strain evidence="3 4">EAF2021</strain>
    </source>
</reference>
<dbReference type="InterPro" id="IPR000719">
    <property type="entry name" value="Prot_kinase_dom"/>
</dbReference>
<sequence length="164" mass="19055">MRENESKSNLDSHLVNNKEDNDELKEGENVEEEEEEEWISDDKEEYDDNNYDDYYDDFSNVLSLNSTQKIIIIYGIAAGMSYLHSHNILHRDIMPNNIYLNDSLFPKISRFNIAKDIKNDLIDPNDTIKEKPACIAPGIYLKKGYSKSSDAYSFSLIVWHAFEC</sequence>
<accession>A0ABR2L4W8</accession>
<feature type="compositionally biased region" description="Acidic residues" evidence="1">
    <location>
        <begin position="29"/>
        <end position="47"/>
    </location>
</feature>